<keyword evidence="1" id="KW-0732">Signal</keyword>
<feature type="signal peptide" evidence="1">
    <location>
        <begin position="1"/>
        <end position="32"/>
    </location>
</feature>
<dbReference type="STRING" id="1548547.BA177_16795"/>
<accession>A0A193LJA9</accession>
<dbReference type="KEGG" id="woc:BA177_16795"/>
<feature type="chain" id="PRO_5008260321" description="Tetratricopeptide repeat protein" evidence="1">
    <location>
        <begin position="33"/>
        <end position="186"/>
    </location>
</feature>
<gene>
    <name evidence="2" type="ORF">BA177_16795</name>
</gene>
<evidence type="ECO:0000313" key="3">
    <source>
        <dbReference type="Proteomes" id="UP000092695"/>
    </source>
</evidence>
<dbReference type="EMBL" id="CP016268">
    <property type="protein sequence ID" value="ANO52620.1"/>
    <property type="molecule type" value="Genomic_DNA"/>
</dbReference>
<dbReference type="InterPro" id="IPR011990">
    <property type="entry name" value="TPR-like_helical_dom_sf"/>
</dbReference>
<dbReference type="InterPro" id="IPR019734">
    <property type="entry name" value="TPR_rpt"/>
</dbReference>
<dbReference type="Gene3D" id="1.25.40.10">
    <property type="entry name" value="Tetratricopeptide repeat domain"/>
    <property type="match status" value="1"/>
</dbReference>
<dbReference type="SUPFAM" id="SSF48452">
    <property type="entry name" value="TPR-like"/>
    <property type="match status" value="1"/>
</dbReference>
<dbReference type="AlphaFoldDB" id="A0A193LJA9"/>
<protein>
    <recommendedName>
        <fullName evidence="4">Tetratricopeptide repeat protein</fullName>
    </recommendedName>
</protein>
<sequence>MNTTNHKQHMTRLRRNGLALILSLLASQFAAASAPETNYKMIALVDQAQGKLIVAGEYRKAIDKLAASESRSTSFSAYNNLCVAYMKEKKLEQAEMACNKAVALRSSVNKILNPYLDTHTRNKARDKAIALSNRGVLHVIKGDKQLALQDFEESMQSYDRLSDVRENLALLTVEAVASTATVLKTR</sequence>
<reference evidence="2 3" key="1">
    <citation type="submission" date="2016-06" db="EMBL/GenBank/DDBJ databases">
        <title>Complete genome sequence of a deep-branching marine Gamma Proteobacterium Woeseia oceani type strain XK5.</title>
        <authorList>
            <person name="Mu D."/>
            <person name="Du Z."/>
        </authorList>
    </citation>
    <scope>NUCLEOTIDE SEQUENCE [LARGE SCALE GENOMIC DNA]</scope>
    <source>
        <strain evidence="2 3">XK5</strain>
    </source>
</reference>
<evidence type="ECO:0008006" key="4">
    <source>
        <dbReference type="Google" id="ProtNLM"/>
    </source>
</evidence>
<dbReference type="Proteomes" id="UP000092695">
    <property type="component" value="Chromosome"/>
</dbReference>
<organism evidence="2 3">
    <name type="scientific">Woeseia oceani</name>
    <dbReference type="NCBI Taxonomy" id="1548547"/>
    <lineage>
        <taxon>Bacteria</taxon>
        <taxon>Pseudomonadati</taxon>
        <taxon>Pseudomonadota</taxon>
        <taxon>Gammaproteobacteria</taxon>
        <taxon>Woeseiales</taxon>
        <taxon>Woeseiaceae</taxon>
        <taxon>Woeseia</taxon>
    </lineage>
</organism>
<dbReference type="RefSeq" id="WP_068618122.1">
    <property type="nucleotide sequence ID" value="NZ_CP016268.1"/>
</dbReference>
<proteinExistence type="predicted"/>
<keyword evidence="3" id="KW-1185">Reference proteome</keyword>
<dbReference type="SMART" id="SM00028">
    <property type="entry name" value="TPR"/>
    <property type="match status" value="2"/>
</dbReference>
<dbReference type="OrthoDB" id="5766095at2"/>
<evidence type="ECO:0000313" key="2">
    <source>
        <dbReference type="EMBL" id="ANO52620.1"/>
    </source>
</evidence>
<name>A0A193LJA9_9GAMM</name>
<evidence type="ECO:0000256" key="1">
    <source>
        <dbReference type="SAM" id="SignalP"/>
    </source>
</evidence>